<evidence type="ECO:0000256" key="6">
    <source>
        <dbReference type="ARBA" id="ARBA00022833"/>
    </source>
</evidence>
<evidence type="ECO:0000256" key="3">
    <source>
        <dbReference type="ARBA" id="ARBA00022723"/>
    </source>
</evidence>
<keyword evidence="4 8" id="KW-0863">Zinc-finger</keyword>
<dbReference type="GO" id="GO:0061630">
    <property type="term" value="F:ubiquitin protein ligase activity"/>
    <property type="evidence" value="ECO:0007669"/>
    <property type="project" value="UniProtKB-EC"/>
</dbReference>
<keyword evidence="10" id="KW-1133">Transmembrane helix</keyword>
<evidence type="ECO:0000313" key="12">
    <source>
        <dbReference type="EMBL" id="KAK7404806.1"/>
    </source>
</evidence>
<organism evidence="12 13">
    <name type="scientific">Psophocarpus tetragonolobus</name>
    <name type="common">Winged bean</name>
    <name type="synonym">Dolichos tetragonolobus</name>
    <dbReference type="NCBI Taxonomy" id="3891"/>
    <lineage>
        <taxon>Eukaryota</taxon>
        <taxon>Viridiplantae</taxon>
        <taxon>Streptophyta</taxon>
        <taxon>Embryophyta</taxon>
        <taxon>Tracheophyta</taxon>
        <taxon>Spermatophyta</taxon>
        <taxon>Magnoliopsida</taxon>
        <taxon>eudicotyledons</taxon>
        <taxon>Gunneridae</taxon>
        <taxon>Pentapetalae</taxon>
        <taxon>rosids</taxon>
        <taxon>fabids</taxon>
        <taxon>Fabales</taxon>
        <taxon>Fabaceae</taxon>
        <taxon>Papilionoideae</taxon>
        <taxon>50 kb inversion clade</taxon>
        <taxon>NPAAA clade</taxon>
        <taxon>indigoferoid/millettioid clade</taxon>
        <taxon>Phaseoleae</taxon>
        <taxon>Psophocarpus</taxon>
    </lineage>
</organism>
<dbReference type="EC" id="2.3.2.27" evidence="2"/>
<keyword evidence="10" id="KW-0472">Membrane</keyword>
<feature type="transmembrane region" description="Helical" evidence="10">
    <location>
        <begin position="55"/>
        <end position="76"/>
    </location>
</feature>
<keyword evidence="6" id="KW-0862">Zinc</keyword>
<dbReference type="GO" id="GO:0008270">
    <property type="term" value="F:zinc ion binding"/>
    <property type="evidence" value="ECO:0007669"/>
    <property type="project" value="UniProtKB-KW"/>
</dbReference>
<evidence type="ECO:0000256" key="4">
    <source>
        <dbReference type="ARBA" id="ARBA00022771"/>
    </source>
</evidence>
<evidence type="ECO:0000256" key="7">
    <source>
        <dbReference type="ARBA" id="ARBA00024209"/>
    </source>
</evidence>
<feature type="domain" description="RING-type" evidence="11">
    <location>
        <begin position="118"/>
        <end position="160"/>
    </location>
</feature>
<dbReference type="PANTHER" id="PTHR14155:SF610">
    <property type="entry name" value="OS01G0755700 PROTEIN"/>
    <property type="match status" value="1"/>
</dbReference>
<dbReference type="PROSITE" id="PS50089">
    <property type="entry name" value="ZF_RING_2"/>
    <property type="match status" value="1"/>
</dbReference>
<keyword evidence="10" id="KW-0812">Transmembrane</keyword>
<dbReference type="CDD" id="cd16461">
    <property type="entry name" value="RING-H2_EL5-like"/>
    <property type="match status" value="1"/>
</dbReference>
<feature type="region of interest" description="Disordered" evidence="9">
    <location>
        <begin position="175"/>
        <end position="195"/>
    </location>
</feature>
<dbReference type="Proteomes" id="UP001386955">
    <property type="component" value="Unassembled WGS sequence"/>
</dbReference>
<dbReference type="InterPro" id="IPR013083">
    <property type="entry name" value="Znf_RING/FYVE/PHD"/>
</dbReference>
<dbReference type="EMBL" id="JAYMYS010000002">
    <property type="protein sequence ID" value="KAK7404806.1"/>
    <property type="molecule type" value="Genomic_DNA"/>
</dbReference>
<evidence type="ECO:0000256" key="1">
    <source>
        <dbReference type="ARBA" id="ARBA00000900"/>
    </source>
</evidence>
<dbReference type="InterPro" id="IPR053238">
    <property type="entry name" value="RING-H2_zinc_finger"/>
</dbReference>
<evidence type="ECO:0000256" key="9">
    <source>
        <dbReference type="SAM" id="MobiDB-lite"/>
    </source>
</evidence>
<protein>
    <recommendedName>
        <fullName evidence="2">RING-type E3 ubiquitin transferase</fullName>
        <ecNumber evidence="2">2.3.2.27</ecNumber>
    </recommendedName>
</protein>
<dbReference type="Gene3D" id="3.30.40.10">
    <property type="entry name" value="Zinc/RING finger domain, C3HC4 (zinc finger)"/>
    <property type="match status" value="1"/>
</dbReference>
<reference evidence="12 13" key="1">
    <citation type="submission" date="2024-01" db="EMBL/GenBank/DDBJ databases">
        <title>The genomes of 5 underutilized Papilionoideae crops provide insights into root nodulation and disease resistanc.</title>
        <authorList>
            <person name="Jiang F."/>
        </authorList>
    </citation>
    <scope>NUCLEOTIDE SEQUENCE [LARGE SCALE GENOMIC DNA]</scope>
    <source>
        <strain evidence="12">DUOXIRENSHENG_FW03</strain>
        <tissue evidence="12">Leaves</tissue>
    </source>
</reference>
<proteinExistence type="inferred from homology"/>
<keyword evidence="3" id="KW-0479">Metal-binding</keyword>
<name>A0AAN9STF4_PSOTE</name>
<dbReference type="Pfam" id="PF13639">
    <property type="entry name" value="zf-RING_2"/>
    <property type="match status" value="1"/>
</dbReference>
<evidence type="ECO:0000256" key="5">
    <source>
        <dbReference type="ARBA" id="ARBA00022786"/>
    </source>
</evidence>
<evidence type="ECO:0000313" key="13">
    <source>
        <dbReference type="Proteomes" id="UP001386955"/>
    </source>
</evidence>
<dbReference type="InterPro" id="IPR001841">
    <property type="entry name" value="Znf_RING"/>
</dbReference>
<dbReference type="PANTHER" id="PTHR14155">
    <property type="entry name" value="RING FINGER DOMAIN-CONTAINING"/>
    <property type="match status" value="1"/>
</dbReference>
<comment type="similarity">
    <text evidence="7">Belongs to the RING-type zinc finger family. ATL subfamily.</text>
</comment>
<gene>
    <name evidence="12" type="ORF">VNO78_05771</name>
</gene>
<comment type="caution">
    <text evidence="12">The sequence shown here is derived from an EMBL/GenBank/DDBJ whole genome shotgun (WGS) entry which is preliminary data.</text>
</comment>
<keyword evidence="5" id="KW-0833">Ubl conjugation pathway</keyword>
<evidence type="ECO:0000259" key="11">
    <source>
        <dbReference type="PROSITE" id="PS50089"/>
    </source>
</evidence>
<comment type="catalytic activity">
    <reaction evidence="1">
        <text>S-ubiquitinyl-[E2 ubiquitin-conjugating enzyme]-L-cysteine + [acceptor protein]-L-lysine = [E2 ubiquitin-conjugating enzyme]-L-cysteine + N(6)-ubiquitinyl-[acceptor protein]-L-lysine.</text>
        <dbReference type="EC" id="2.3.2.27"/>
    </reaction>
</comment>
<accession>A0AAN9STF4</accession>
<evidence type="ECO:0000256" key="10">
    <source>
        <dbReference type="SAM" id="Phobius"/>
    </source>
</evidence>
<evidence type="ECO:0000256" key="2">
    <source>
        <dbReference type="ARBA" id="ARBA00012483"/>
    </source>
</evidence>
<evidence type="ECO:0000256" key="8">
    <source>
        <dbReference type="PROSITE-ProRule" id="PRU00175"/>
    </source>
</evidence>
<dbReference type="AlphaFoldDB" id="A0AAN9STF4"/>
<sequence>MKLWTRRLFLEYEGSMPPLPHAKHGTNSSLSPQMQTSSYGNALEGSNHTVFASSVAYVFLILFASFFFIGFVFLYFRQLSTDMEPFGGSIPARRGAGAAALKSLPVVPHPGDGNEVECAICLDDLEEGEAVKMMPQCKHVFHPDCIDTWLDKHVTCPVCRCTNLVGTTESKTREVGSVSEIGRRGQEPELIPNSD</sequence>
<keyword evidence="13" id="KW-1185">Reference proteome</keyword>
<dbReference type="SMART" id="SM00184">
    <property type="entry name" value="RING"/>
    <property type="match status" value="1"/>
</dbReference>
<dbReference type="SUPFAM" id="SSF57850">
    <property type="entry name" value="RING/U-box"/>
    <property type="match status" value="1"/>
</dbReference>